<feature type="region of interest" description="Disordered" evidence="6">
    <location>
        <begin position="43"/>
        <end position="71"/>
    </location>
</feature>
<dbReference type="PROSITE" id="PS50011">
    <property type="entry name" value="PROTEIN_KINASE_DOM"/>
    <property type="match status" value="1"/>
</dbReference>
<reference evidence="8 9" key="1">
    <citation type="submission" date="2014-11" db="EMBL/GenBank/DDBJ databases">
        <authorList>
            <person name="Zhu J."/>
            <person name="Qi W."/>
            <person name="Song R."/>
        </authorList>
    </citation>
    <scope>NUCLEOTIDE SEQUENCE [LARGE SCALE GENOMIC DNA]</scope>
</reference>
<dbReference type="FunFam" id="1.10.510.10:FF:000624">
    <property type="entry name" value="Mitogen-activated protein kinase"/>
    <property type="match status" value="1"/>
</dbReference>
<dbReference type="Gene3D" id="1.10.510.10">
    <property type="entry name" value="Transferase(Phosphotransferase) domain 1"/>
    <property type="match status" value="1"/>
</dbReference>
<evidence type="ECO:0000313" key="9">
    <source>
        <dbReference type="Proteomes" id="UP000041254"/>
    </source>
</evidence>
<evidence type="ECO:0000256" key="2">
    <source>
        <dbReference type="ARBA" id="ARBA00022679"/>
    </source>
</evidence>
<organism evidence="8 9">
    <name type="scientific">Vitrella brassicaformis (strain CCMP3155)</name>
    <dbReference type="NCBI Taxonomy" id="1169540"/>
    <lineage>
        <taxon>Eukaryota</taxon>
        <taxon>Sar</taxon>
        <taxon>Alveolata</taxon>
        <taxon>Colpodellida</taxon>
        <taxon>Vitrellaceae</taxon>
        <taxon>Vitrella</taxon>
    </lineage>
</organism>
<name>A0A0G4EMK5_VITBC</name>
<evidence type="ECO:0000256" key="1">
    <source>
        <dbReference type="ARBA" id="ARBA00022527"/>
    </source>
</evidence>
<evidence type="ECO:0000259" key="7">
    <source>
        <dbReference type="PROSITE" id="PS50011"/>
    </source>
</evidence>
<keyword evidence="1" id="KW-0723">Serine/threonine-protein kinase</keyword>
<dbReference type="InterPro" id="IPR000719">
    <property type="entry name" value="Prot_kinase_dom"/>
</dbReference>
<evidence type="ECO:0000256" key="5">
    <source>
        <dbReference type="ARBA" id="ARBA00022840"/>
    </source>
</evidence>
<evidence type="ECO:0000256" key="6">
    <source>
        <dbReference type="SAM" id="MobiDB-lite"/>
    </source>
</evidence>
<feature type="domain" description="Protein kinase" evidence="7">
    <location>
        <begin position="20"/>
        <end position="367"/>
    </location>
</feature>
<dbReference type="InterPro" id="IPR011009">
    <property type="entry name" value="Kinase-like_dom_sf"/>
</dbReference>
<dbReference type="GO" id="GO:0004674">
    <property type="term" value="F:protein serine/threonine kinase activity"/>
    <property type="evidence" value="ECO:0007669"/>
    <property type="project" value="UniProtKB-KW"/>
</dbReference>
<dbReference type="InterPro" id="IPR008271">
    <property type="entry name" value="Ser/Thr_kinase_AS"/>
</dbReference>
<dbReference type="STRING" id="1169540.A0A0G4EMK5"/>
<keyword evidence="5" id="KW-0067">ATP-binding</keyword>
<dbReference type="AlphaFoldDB" id="A0A0G4EMK5"/>
<evidence type="ECO:0000256" key="3">
    <source>
        <dbReference type="ARBA" id="ARBA00022741"/>
    </source>
</evidence>
<dbReference type="VEuPathDB" id="CryptoDB:Vbra_5178"/>
<feature type="compositionally biased region" description="Basic residues" evidence="6">
    <location>
        <begin position="443"/>
        <end position="452"/>
    </location>
</feature>
<dbReference type="GO" id="GO:0005524">
    <property type="term" value="F:ATP binding"/>
    <property type="evidence" value="ECO:0007669"/>
    <property type="project" value="UniProtKB-KW"/>
</dbReference>
<dbReference type="PROSITE" id="PS00108">
    <property type="entry name" value="PROTEIN_KINASE_ST"/>
    <property type="match status" value="1"/>
</dbReference>
<evidence type="ECO:0000256" key="4">
    <source>
        <dbReference type="ARBA" id="ARBA00022777"/>
    </source>
</evidence>
<dbReference type="Proteomes" id="UP000041254">
    <property type="component" value="Unassembled WGS sequence"/>
</dbReference>
<keyword evidence="4" id="KW-0418">Kinase</keyword>
<protein>
    <recommendedName>
        <fullName evidence="7">Protein kinase domain-containing protein</fullName>
    </recommendedName>
</protein>
<gene>
    <name evidence="8" type="ORF">Vbra_5178</name>
</gene>
<proteinExistence type="predicted"/>
<sequence>MSAGELEMGWSQDPTMYTKYHVLTTLGSGSYGKVVEAVKKAAPGAAGDGAGATEGSAAYGSTKSKKHTEEHRAIKLQDFSTSRPGITEEQLRDVSMLQMMDHPNVVKVYESWLDAEQRRLYMAMELAAHGDLYRFMRNVRNVPDPDNPGQTMEIYVRKVLKPKQVKRFMFQILLGLAYMHLKRVVHRDLKPANILVAGRKGRELLKLTDFGHARQIEGWPLMNHSDPKYLGTSGYRGPELILGMRKYGGGGDIWAAGCIFLELATGARPFRDSTEYGSLIKMIRVLGLPPKEELKKLNMETYNRMCHTLPHVAQKPRDEVKTALREVIDDVRVPMPDDEQFSLLFDLWRFNPNERLTAHEALNHPYFDDLDKSEFTHWGHDLGFTFNRPTPDAEADKPRYELRSRKVRKADQELQRPSKKIKIETEEIHLGSAAASSMAKPKDNHRKKRKAH</sequence>
<keyword evidence="3" id="KW-0547">Nucleotide-binding</keyword>
<dbReference type="SUPFAM" id="SSF56112">
    <property type="entry name" value="Protein kinase-like (PK-like)"/>
    <property type="match status" value="1"/>
</dbReference>
<dbReference type="InParanoid" id="A0A0G4EMK5"/>
<dbReference type="SMART" id="SM00220">
    <property type="entry name" value="S_TKc"/>
    <property type="match status" value="1"/>
</dbReference>
<dbReference type="Pfam" id="PF00069">
    <property type="entry name" value="Pkinase"/>
    <property type="match status" value="1"/>
</dbReference>
<dbReference type="EMBL" id="CDMY01000266">
    <property type="protein sequence ID" value="CEL98241.1"/>
    <property type="molecule type" value="Genomic_DNA"/>
</dbReference>
<dbReference type="PhylomeDB" id="A0A0G4EMK5"/>
<keyword evidence="9" id="KW-1185">Reference proteome</keyword>
<accession>A0A0G4EMK5</accession>
<dbReference type="InterPro" id="IPR050117">
    <property type="entry name" value="MAPK"/>
</dbReference>
<dbReference type="OrthoDB" id="10020333at2759"/>
<dbReference type="PANTHER" id="PTHR24055">
    <property type="entry name" value="MITOGEN-ACTIVATED PROTEIN KINASE"/>
    <property type="match status" value="1"/>
</dbReference>
<keyword evidence="2" id="KW-0808">Transferase</keyword>
<dbReference type="Gene3D" id="3.30.200.20">
    <property type="entry name" value="Phosphorylase Kinase, domain 1"/>
    <property type="match status" value="1"/>
</dbReference>
<feature type="region of interest" description="Disordered" evidence="6">
    <location>
        <begin position="425"/>
        <end position="452"/>
    </location>
</feature>
<evidence type="ECO:0000313" key="8">
    <source>
        <dbReference type="EMBL" id="CEL98241.1"/>
    </source>
</evidence>